<dbReference type="PANTHER" id="PTHR39596:SF2">
    <property type="entry name" value="HET DOMAIN PROTEIN (AFU_ORTHOLOGUE AFUA_1G17550)-RELATED"/>
    <property type="match status" value="1"/>
</dbReference>
<reference evidence="2" key="1">
    <citation type="submission" date="2021-03" db="EMBL/GenBank/DDBJ databases">
        <authorList>
            <person name="Tagirdzhanova G."/>
        </authorList>
    </citation>
    <scope>NUCLEOTIDE SEQUENCE</scope>
</reference>
<dbReference type="EMBL" id="CAJPDT010000087">
    <property type="protein sequence ID" value="CAF9935978.1"/>
    <property type="molecule type" value="Genomic_DNA"/>
</dbReference>
<gene>
    <name evidence="2" type="ORF">IMSHALPRED_010415</name>
</gene>
<keyword evidence="3" id="KW-1185">Reference proteome</keyword>
<feature type="domain" description="Heterokaryon incompatibility" evidence="1">
    <location>
        <begin position="340"/>
        <end position="431"/>
    </location>
</feature>
<dbReference type="OrthoDB" id="2426273at2759"/>
<sequence length="783" mass="90175">MDHLPLPIDHAVPVRVHCYAPFAREVYHPQDFFTIPSEYGYKDFQDLLEKALDKWMKGPHANEFLQSWLWFALLAQVLDTDVRRADFRRNDETLSTKELNAYLVSWIDRAKEAAENTDGCHHMQTSSYVRASIALATARRFISKHCAHDRMDRDDRSRAQDGFVCLYEGCSVDPRINVKLALSLAILGETLQLERPEAPSGLEGRSQFFTESEIHEKSWGHSTYCRKTLQKNGWCPFEIRRMEATLTGVTSVFLVSNMKPPKPEVDHSQCTTRGCTAKKPFQKALHVFGCDGVDCKTERLDEGRMVEWIRSGKTPLVTLTDATGMEYSAYDLEKDKDVDFVALTHCWEDGIMDSGKDARGGNNRAMHRCQLDKIQETCDRLFKVKKSPGGPKKIYLWIDVLCLPREASTRASAINQLKTIYSKARTVLIWDRQLIQTHRTSSAIEMNMRLRMSKWAQRLWTLQEAVLATDLHVQFKDDTVSIKELEEARDEARNDIYHDYHHVWKAGHPFSSAVSKLRQPQEPYRVKRAWEAVQFRLVQEPQDEAIILANVLRLDVKKLEENGDPLEKPSKVAAKRMVKFLKMLDQKPDLGIPSGIIFLPPPKLDVEGYGWAPGTWLSKQAHAYPLMRPQRLAGSMMKQGFLVEFPGLILHCPHVSLETEKFWIPVQQSLHKWYKVVADRGGKGQDFKDFWDTHVFNSNEPSIIMSTKTPRERWEIGLLVQTKGLLTRGEVRWVRTLCRVWVRLETNTNIVRDLGNQFREKGNAMMFGERLESQKWCIDGTSL</sequence>
<dbReference type="Proteomes" id="UP000664534">
    <property type="component" value="Unassembled WGS sequence"/>
</dbReference>
<protein>
    <recommendedName>
        <fullName evidence="1">Heterokaryon incompatibility domain-containing protein</fullName>
    </recommendedName>
</protein>
<evidence type="ECO:0000313" key="2">
    <source>
        <dbReference type="EMBL" id="CAF9935978.1"/>
    </source>
</evidence>
<name>A0A8H3IWT6_9LECA</name>
<proteinExistence type="predicted"/>
<dbReference type="Pfam" id="PF06985">
    <property type="entry name" value="HET"/>
    <property type="match status" value="1"/>
</dbReference>
<dbReference type="PANTHER" id="PTHR39596">
    <property type="match status" value="1"/>
</dbReference>
<organism evidence="2 3">
    <name type="scientific">Imshaugia aleurites</name>
    <dbReference type="NCBI Taxonomy" id="172621"/>
    <lineage>
        <taxon>Eukaryota</taxon>
        <taxon>Fungi</taxon>
        <taxon>Dikarya</taxon>
        <taxon>Ascomycota</taxon>
        <taxon>Pezizomycotina</taxon>
        <taxon>Lecanoromycetes</taxon>
        <taxon>OSLEUM clade</taxon>
        <taxon>Lecanoromycetidae</taxon>
        <taxon>Lecanorales</taxon>
        <taxon>Lecanorineae</taxon>
        <taxon>Parmeliaceae</taxon>
        <taxon>Imshaugia</taxon>
    </lineage>
</organism>
<comment type="caution">
    <text evidence="2">The sequence shown here is derived from an EMBL/GenBank/DDBJ whole genome shotgun (WGS) entry which is preliminary data.</text>
</comment>
<evidence type="ECO:0000259" key="1">
    <source>
        <dbReference type="Pfam" id="PF06985"/>
    </source>
</evidence>
<dbReference type="AlphaFoldDB" id="A0A8H3IWT6"/>
<dbReference type="InterPro" id="IPR010730">
    <property type="entry name" value="HET"/>
</dbReference>
<accession>A0A8H3IWT6</accession>
<evidence type="ECO:0000313" key="3">
    <source>
        <dbReference type="Proteomes" id="UP000664534"/>
    </source>
</evidence>